<dbReference type="Gene3D" id="3.30.450.40">
    <property type="match status" value="1"/>
</dbReference>
<keyword evidence="1" id="KW-0805">Transcription regulation</keyword>
<evidence type="ECO:0000313" key="5">
    <source>
        <dbReference type="Proteomes" id="UP001174210"/>
    </source>
</evidence>
<keyword evidence="5" id="KW-1185">Reference proteome</keyword>
<keyword evidence="2" id="KW-0804">Transcription</keyword>
<accession>A0ABT8IWD0</accession>
<dbReference type="RefSeq" id="WP_301217802.1">
    <property type="nucleotide sequence ID" value="NZ_JAROCB010000002.1"/>
</dbReference>
<evidence type="ECO:0000256" key="2">
    <source>
        <dbReference type="ARBA" id="ARBA00023163"/>
    </source>
</evidence>
<evidence type="ECO:0000256" key="1">
    <source>
        <dbReference type="ARBA" id="ARBA00023015"/>
    </source>
</evidence>
<dbReference type="InterPro" id="IPR005561">
    <property type="entry name" value="ANTAR"/>
</dbReference>
<reference evidence="4" key="1">
    <citation type="submission" date="2023-03" db="EMBL/GenBank/DDBJ databases">
        <title>MT1 and MT2 Draft Genomes of Novel Species.</title>
        <authorList>
            <person name="Venkateswaran K."/>
        </authorList>
    </citation>
    <scope>NUCLEOTIDE SEQUENCE</scope>
    <source>
        <strain evidence="4">F6_8S_P_1A</strain>
    </source>
</reference>
<comment type="caution">
    <text evidence="4">The sequence shown here is derived from an EMBL/GenBank/DDBJ whole genome shotgun (WGS) entry which is preliminary data.</text>
</comment>
<evidence type="ECO:0000313" key="4">
    <source>
        <dbReference type="EMBL" id="MDN4597123.1"/>
    </source>
</evidence>
<protein>
    <submittedName>
        <fullName evidence="4">GAF and ANTAR domain-containing protein</fullName>
    </submittedName>
</protein>
<dbReference type="SUPFAM" id="SSF55781">
    <property type="entry name" value="GAF domain-like"/>
    <property type="match status" value="1"/>
</dbReference>
<proteinExistence type="predicted"/>
<dbReference type="Pfam" id="PF13185">
    <property type="entry name" value="GAF_2"/>
    <property type="match status" value="1"/>
</dbReference>
<feature type="domain" description="ANTAR" evidence="3">
    <location>
        <begin position="124"/>
        <end position="188"/>
    </location>
</feature>
<evidence type="ECO:0000259" key="3">
    <source>
        <dbReference type="SMART" id="SM01012"/>
    </source>
</evidence>
<sequence length="205" mass="21866">MSGTAISTLGDLLGSETLYASDPLAARLDELQFDLGIGPCWDALRTARPVIEPDLAAHPRSTWPVFSEAAAADGVGSSFAFPMLVGSLQVGAVDMYSRRPMTLDRVQTRQAASLADLVGRLVLRRALVRAAVADPEEPESPFSRRPIHQASGMVLAQLDISAEDARLVIQGHAFATGRSMMEVSRDVVDGALDFSADTTGEGRTR</sequence>
<gene>
    <name evidence="4" type="ORF">P5G59_08215</name>
</gene>
<dbReference type="Gene3D" id="1.10.10.10">
    <property type="entry name" value="Winged helix-like DNA-binding domain superfamily/Winged helix DNA-binding domain"/>
    <property type="match status" value="1"/>
</dbReference>
<dbReference type="InterPro" id="IPR003018">
    <property type="entry name" value="GAF"/>
</dbReference>
<dbReference type="Proteomes" id="UP001174210">
    <property type="component" value="Unassembled WGS sequence"/>
</dbReference>
<dbReference type="InterPro" id="IPR036388">
    <property type="entry name" value="WH-like_DNA-bd_sf"/>
</dbReference>
<dbReference type="SMART" id="SM01012">
    <property type="entry name" value="ANTAR"/>
    <property type="match status" value="1"/>
</dbReference>
<organism evidence="4 5">
    <name type="scientific">Leifsonia virtsii</name>
    <dbReference type="NCBI Taxonomy" id="3035915"/>
    <lineage>
        <taxon>Bacteria</taxon>
        <taxon>Bacillati</taxon>
        <taxon>Actinomycetota</taxon>
        <taxon>Actinomycetes</taxon>
        <taxon>Micrococcales</taxon>
        <taxon>Microbacteriaceae</taxon>
        <taxon>Leifsonia</taxon>
    </lineage>
</organism>
<dbReference type="InterPro" id="IPR029016">
    <property type="entry name" value="GAF-like_dom_sf"/>
</dbReference>
<name>A0ABT8IWD0_9MICO</name>
<dbReference type="EMBL" id="JAROCB010000002">
    <property type="protein sequence ID" value="MDN4597123.1"/>
    <property type="molecule type" value="Genomic_DNA"/>
</dbReference>